<sequence length="196" mass="22216">MASQATHQIASPSPVTTIDDEDPEMVFVQQIASPATVLSTEIGDHLPSPTPHHTTLARGKARMACEFRARRHHRLEATYDNVIRIGRLMLPLAQQSLKAKLQGDLRLLLAEVNQRAEERFGRGQYDITDLYNHFEAMKLVRLAQYENDKEATESIYSNTDMRRSFPNVYERLDYCTGIYLLVLGQISKGEQIDAGK</sequence>
<gene>
    <name evidence="1" type="ORF">LTR05_008570</name>
</gene>
<dbReference type="AlphaFoldDB" id="A0AAN7SLC4"/>
<accession>A0AAN7SLC4</accession>
<keyword evidence="2" id="KW-1185">Reference proteome</keyword>
<dbReference type="EMBL" id="JAVRRJ010000014">
    <property type="protein sequence ID" value="KAK5080460.1"/>
    <property type="molecule type" value="Genomic_DNA"/>
</dbReference>
<evidence type="ECO:0000313" key="2">
    <source>
        <dbReference type="Proteomes" id="UP001309876"/>
    </source>
</evidence>
<comment type="caution">
    <text evidence="1">The sequence shown here is derived from an EMBL/GenBank/DDBJ whole genome shotgun (WGS) entry which is preliminary data.</text>
</comment>
<reference evidence="1 2" key="1">
    <citation type="submission" date="2023-08" db="EMBL/GenBank/DDBJ databases">
        <title>Black Yeasts Isolated from many extreme environments.</title>
        <authorList>
            <person name="Coleine C."/>
            <person name="Stajich J.E."/>
            <person name="Selbmann L."/>
        </authorList>
    </citation>
    <scope>NUCLEOTIDE SEQUENCE [LARGE SCALE GENOMIC DNA]</scope>
    <source>
        <strain evidence="1 2">CCFEE 5910</strain>
    </source>
</reference>
<protein>
    <submittedName>
        <fullName evidence="1">Uncharacterized protein</fullName>
    </submittedName>
</protein>
<name>A0AAN7SLC4_9EURO</name>
<dbReference type="Proteomes" id="UP001309876">
    <property type="component" value="Unassembled WGS sequence"/>
</dbReference>
<evidence type="ECO:0000313" key="1">
    <source>
        <dbReference type="EMBL" id="KAK5080460.1"/>
    </source>
</evidence>
<organism evidence="1 2">
    <name type="scientific">Lithohypha guttulata</name>
    <dbReference type="NCBI Taxonomy" id="1690604"/>
    <lineage>
        <taxon>Eukaryota</taxon>
        <taxon>Fungi</taxon>
        <taxon>Dikarya</taxon>
        <taxon>Ascomycota</taxon>
        <taxon>Pezizomycotina</taxon>
        <taxon>Eurotiomycetes</taxon>
        <taxon>Chaetothyriomycetidae</taxon>
        <taxon>Chaetothyriales</taxon>
        <taxon>Trichomeriaceae</taxon>
        <taxon>Lithohypha</taxon>
    </lineage>
</organism>
<proteinExistence type="predicted"/>